<keyword evidence="3 7" id="KW-0812">Transmembrane</keyword>
<dbReference type="EMBL" id="LFJN01000014">
    <property type="protein sequence ID" value="KPI39601.1"/>
    <property type="molecule type" value="Genomic_DNA"/>
</dbReference>
<dbReference type="InterPro" id="IPR050360">
    <property type="entry name" value="MFS_Sugar_Transporters"/>
</dbReference>
<evidence type="ECO:0000256" key="5">
    <source>
        <dbReference type="ARBA" id="ARBA00023136"/>
    </source>
</evidence>
<dbReference type="VEuPathDB" id="FungiDB:AB675_3411"/>
<keyword evidence="10" id="KW-1185">Reference proteome</keyword>
<feature type="domain" description="Major facilitator superfamily (MFS) profile" evidence="8">
    <location>
        <begin position="52"/>
        <end position="493"/>
    </location>
</feature>
<gene>
    <name evidence="9" type="ORF">AB675_3411</name>
</gene>
<dbReference type="Pfam" id="PF00083">
    <property type="entry name" value="Sugar_tr"/>
    <property type="match status" value="1"/>
</dbReference>
<feature type="transmembrane region" description="Helical" evidence="7">
    <location>
        <begin position="129"/>
        <end position="147"/>
    </location>
</feature>
<dbReference type="GO" id="GO:0016020">
    <property type="term" value="C:membrane"/>
    <property type="evidence" value="ECO:0007669"/>
    <property type="project" value="UniProtKB-SubCell"/>
</dbReference>
<protein>
    <submittedName>
        <fullName evidence="9">General alpha-glucoside permease</fullName>
    </submittedName>
</protein>
<dbReference type="InterPro" id="IPR036259">
    <property type="entry name" value="MFS_trans_sf"/>
</dbReference>
<reference evidence="9 10" key="1">
    <citation type="submission" date="2015-06" db="EMBL/GenBank/DDBJ databases">
        <title>Draft genome of the ant-associated black yeast Phialophora attae CBS 131958.</title>
        <authorList>
            <person name="Moreno L.F."/>
            <person name="Stielow B.J."/>
            <person name="de Hoog S."/>
            <person name="Vicente V.A."/>
            <person name="Weiss V.A."/>
            <person name="de Vries M."/>
            <person name="Cruz L.M."/>
            <person name="Souza E.M."/>
        </authorList>
    </citation>
    <scope>NUCLEOTIDE SEQUENCE [LARGE SCALE GENOMIC DNA]</scope>
    <source>
        <strain evidence="9 10">CBS 131958</strain>
    </source>
</reference>
<feature type="transmembrane region" description="Helical" evidence="7">
    <location>
        <begin position="101"/>
        <end position="122"/>
    </location>
</feature>
<dbReference type="GO" id="GO:0005351">
    <property type="term" value="F:carbohydrate:proton symporter activity"/>
    <property type="evidence" value="ECO:0007669"/>
    <property type="project" value="TreeGrafter"/>
</dbReference>
<dbReference type="GeneID" id="28735341"/>
<dbReference type="STRING" id="1664694.A0A0N0NLR2"/>
<evidence type="ECO:0000256" key="1">
    <source>
        <dbReference type="ARBA" id="ARBA00004141"/>
    </source>
</evidence>
<keyword evidence="5 7" id="KW-0472">Membrane</keyword>
<dbReference type="InterPro" id="IPR005828">
    <property type="entry name" value="MFS_sugar_transport-like"/>
</dbReference>
<feature type="transmembrane region" description="Helical" evidence="7">
    <location>
        <begin position="397"/>
        <end position="419"/>
    </location>
</feature>
<dbReference type="Gene3D" id="1.20.1250.20">
    <property type="entry name" value="MFS general substrate transporter like domains"/>
    <property type="match status" value="1"/>
</dbReference>
<comment type="caution">
    <text evidence="9">The sequence shown here is derived from an EMBL/GenBank/DDBJ whole genome shotgun (WGS) entry which is preliminary data.</text>
</comment>
<evidence type="ECO:0000256" key="3">
    <source>
        <dbReference type="ARBA" id="ARBA00022692"/>
    </source>
</evidence>
<organism evidence="9 10">
    <name type="scientific">Cyphellophora attinorum</name>
    <dbReference type="NCBI Taxonomy" id="1664694"/>
    <lineage>
        <taxon>Eukaryota</taxon>
        <taxon>Fungi</taxon>
        <taxon>Dikarya</taxon>
        <taxon>Ascomycota</taxon>
        <taxon>Pezizomycotina</taxon>
        <taxon>Eurotiomycetes</taxon>
        <taxon>Chaetothyriomycetidae</taxon>
        <taxon>Chaetothyriales</taxon>
        <taxon>Cyphellophoraceae</taxon>
        <taxon>Cyphellophora</taxon>
    </lineage>
</organism>
<accession>A0A0N0NLR2</accession>
<dbReference type="InterPro" id="IPR020846">
    <property type="entry name" value="MFS_dom"/>
</dbReference>
<feature type="transmembrane region" description="Helical" evidence="7">
    <location>
        <begin position="343"/>
        <end position="362"/>
    </location>
</feature>
<dbReference type="OrthoDB" id="6612291at2759"/>
<dbReference type="RefSeq" id="XP_017999564.1">
    <property type="nucleotide sequence ID" value="XM_018143461.1"/>
</dbReference>
<feature type="transmembrane region" description="Helical" evidence="7">
    <location>
        <begin position="369"/>
        <end position="391"/>
    </location>
</feature>
<dbReference type="PANTHER" id="PTHR48022">
    <property type="entry name" value="PLASTIDIC GLUCOSE TRANSPORTER 4"/>
    <property type="match status" value="1"/>
</dbReference>
<feature type="transmembrane region" description="Helical" evidence="7">
    <location>
        <begin position="439"/>
        <end position="459"/>
    </location>
</feature>
<feature type="compositionally biased region" description="Polar residues" evidence="6">
    <location>
        <begin position="514"/>
        <end position="525"/>
    </location>
</feature>
<evidence type="ECO:0000256" key="2">
    <source>
        <dbReference type="ARBA" id="ARBA00010992"/>
    </source>
</evidence>
<dbReference type="AlphaFoldDB" id="A0A0N0NLR2"/>
<keyword evidence="4 7" id="KW-1133">Transmembrane helix</keyword>
<evidence type="ECO:0000256" key="4">
    <source>
        <dbReference type="ARBA" id="ARBA00022989"/>
    </source>
</evidence>
<feature type="region of interest" description="Disordered" evidence="6">
    <location>
        <begin position="511"/>
        <end position="536"/>
    </location>
</feature>
<dbReference type="FunFam" id="1.20.1250.20:FF:000078">
    <property type="entry name" value="MFS maltose transporter, putative"/>
    <property type="match status" value="1"/>
</dbReference>
<dbReference type="PANTHER" id="PTHR48022:SF27">
    <property type="entry name" value="MAJOR FACILITATOR SUPERFAMILY (MFS) PROFILE DOMAIN-CONTAINING PROTEIN"/>
    <property type="match status" value="1"/>
</dbReference>
<feature type="transmembrane region" description="Helical" evidence="7">
    <location>
        <begin position="44"/>
        <end position="65"/>
    </location>
</feature>
<comment type="similarity">
    <text evidence="2">Belongs to the major facilitator superfamily. Sugar transporter (TC 2.A.1.1) family.</text>
</comment>
<feature type="transmembrane region" description="Helical" evidence="7">
    <location>
        <begin position="471"/>
        <end position="489"/>
    </location>
</feature>
<evidence type="ECO:0000256" key="7">
    <source>
        <dbReference type="SAM" id="Phobius"/>
    </source>
</evidence>
<feature type="transmembrane region" description="Helical" evidence="7">
    <location>
        <begin position="320"/>
        <end position="337"/>
    </location>
</feature>
<dbReference type="Proteomes" id="UP000038010">
    <property type="component" value="Unassembled WGS sequence"/>
</dbReference>
<evidence type="ECO:0000259" key="8">
    <source>
        <dbReference type="PROSITE" id="PS50850"/>
    </source>
</evidence>
<dbReference type="SUPFAM" id="SSF103473">
    <property type="entry name" value="MFS general substrate transporter"/>
    <property type="match status" value="1"/>
</dbReference>
<sequence length="536" mass="57230">MGETNNMGVPQAITAETKAGSTVDHVDSQGAAVVLSSEVNSTRVWNPLLIMSCVSFGAASMLFGYDDKVVSPVAAMETFVEKFQGHPNSAGALALTARNQNLVFCVPLVGAIVGAAAAAPLTTRYGRKLVVIGAYVLSLGGTFLQAFAPTMAAFVIGRFWNGIMIALGSTVSYLYLSEIVPARYRGMAVTSSNIFNLVSGVISTVICNATHQQNGASSYRIPLALQAVAPAILIPITFCMPESPLWLLTRGRETEARHSLRSVRAYDDTLVDDELRVMKAAYDAEQALSSGVKFWDLFKRGNIQRTLVAGSMYSVNQCSGIILSSTYATIFLTALGVGNPFQLTIAASCCVLAGTLVAPLLVDRVGRRPLAIVGMSVLLVIDITAGTLAFYTDKPHVPIAIAALSFIFNGFWAASFYALSVTLPTEIPRPELRNMTTSYTLACAYTTAVITTFAVPQLVSADAANLGAKTYLVFGGIVAFILAFYYMLLPETAGRTFAEINELYERGIPPRSWKGTQTSTENQQAKVVEKGALSHA</sequence>
<proteinExistence type="inferred from homology"/>
<evidence type="ECO:0000313" key="10">
    <source>
        <dbReference type="Proteomes" id="UP000038010"/>
    </source>
</evidence>
<feature type="transmembrane region" description="Helical" evidence="7">
    <location>
        <begin position="188"/>
        <end position="211"/>
    </location>
</feature>
<evidence type="ECO:0000313" key="9">
    <source>
        <dbReference type="EMBL" id="KPI39601.1"/>
    </source>
</evidence>
<feature type="transmembrane region" description="Helical" evidence="7">
    <location>
        <begin position="223"/>
        <end position="248"/>
    </location>
</feature>
<dbReference type="PROSITE" id="PS50850">
    <property type="entry name" value="MFS"/>
    <property type="match status" value="1"/>
</dbReference>
<name>A0A0N0NLR2_9EURO</name>
<feature type="transmembrane region" description="Helical" evidence="7">
    <location>
        <begin position="159"/>
        <end position="176"/>
    </location>
</feature>
<comment type="subcellular location">
    <subcellularLocation>
        <location evidence="1">Membrane</location>
        <topology evidence="1">Multi-pass membrane protein</topology>
    </subcellularLocation>
</comment>
<evidence type="ECO:0000256" key="6">
    <source>
        <dbReference type="SAM" id="MobiDB-lite"/>
    </source>
</evidence>